<dbReference type="EMBL" id="JANUHA010000002">
    <property type="protein sequence ID" value="MCS0595327.1"/>
    <property type="molecule type" value="Genomic_DNA"/>
</dbReference>
<evidence type="ECO:0000259" key="2">
    <source>
        <dbReference type="Pfam" id="PF04542"/>
    </source>
</evidence>
<dbReference type="InterPro" id="IPR052704">
    <property type="entry name" value="ECF_Sigma-70_Domain"/>
</dbReference>
<dbReference type="InterPro" id="IPR014284">
    <property type="entry name" value="RNA_pol_sigma-70_dom"/>
</dbReference>
<dbReference type="SUPFAM" id="SSF88659">
    <property type="entry name" value="Sigma3 and sigma4 domains of RNA polymerase sigma factors"/>
    <property type="match status" value="1"/>
</dbReference>
<evidence type="ECO:0000313" key="5">
    <source>
        <dbReference type="Proteomes" id="UP001206572"/>
    </source>
</evidence>
<dbReference type="InterPro" id="IPR007627">
    <property type="entry name" value="RNA_pol_sigma70_r2"/>
</dbReference>
<dbReference type="InterPro" id="IPR013249">
    <property type="entry name" value="RNA_pol_sigma70_r4_t2"/>
</dbReference>
<reference evidence="4 5" key="1">
    <citation type="submission" date="2022-08" db="EMBL/GenBank/DDBJ databases">
        <title>Reclassification of Massilia species as members of the genera Telluria, Duganella, Pseudoduganella, Mokoshia gen. nov. and Zemynaea gen. nov. using orthogonal and non-orthogonal genome-based approaches.</title>
        <authorList>
            <person name="Bowman J.P."/>
        </authorList>
    </citation>
    <scope>NUCLEOTIDE SEQUENCE [LARGE SCALE GENOMIC DNA]</scope>
    <source>
        <strain evidence="4 5">JCM 31661</strain>
    </source>
</reference>
<dbReference type="SUPFAM" id="SSF88946">
    <property type="entry name" value="Sigma2 domain of RNA polymerase sigma factors"/>
    <property type="match status" value="1"/>
</dbReference>
<evidence type="ECO:0000259" key="3">
    <source>
        <dbReference type="Pfam" id="PF08281"/>
    </source>
</evidence>
<evidence type="ECO:0000256" key="1">
    <source>
        <dbReference type="ARBA" id="ARBA00011344"/>
    </source>
</evidence>
<dbReference type="Gene3D" id="1.10.1740.10">
    <property type="match status" value="1"/>
</dbReference>
<dbReference type="Pfam" id="PF08281">
    <property type="entry name" value="Sigma70_r4_2"/>
    <property type="match status" value="1"/>
</dbReference>
<gene>
    <name evidence="4" type="ORF">NX780_03100</name>
</gene>
<dbReference type="Proteomes" id="UP001206572">
    <property type="component" value="Unassembled WGS sequence"/>
</dbReference>
<evidence type="ECO:0000313" key="4">
    <source>
        <dbReference type="EMBL" id="MCS0595327.1"/>
    </source>
</evidence>
<organism evidence="4 5">
    <name type="scientific">Massilia agri</name>
    <dbReference type="NCBI Taxonomy" id="1886785"/>
    <lineage>
        <taxon>Bacteria</taxon>
        <taxon>Pseudomonadati</taxon>
        <taxon>Pseudomonadota</taxon>
        <taxon>Betaproteobacteria</taxon>
        <taxon>Burkholderiales</taxon>
        <taxon>Oxalobacteraceae</taxon>
        <taxon>Telluria group</taxon>
        <taxon>Massilia</taxon>
    </lineage>
</organism>
<proteinExistence type="predicted"/>
<dbReference type="Pfam" id="PF04542">
    <property type="entry name" value="Sigma70_r2"/>
    <property type="match status" value="1"/>
</dbReference>
<dbReference type="PANTHER" id="PTHR30173:SF36">
    <property type="entry name" value="ECF RNA POLYMERASE SIGMA FACTOR SIGJ"/>
    <property type="match status" value="1"/>
</dbReference>
<dbReference type="Gene3D" id="1.10.10.10">
    <property type="entry name" value="Winged helix-like DNA-binding domain superfamily/Winged helix DNA-binding domain"/>
    <property type="match status" value="1"/>
</dbReference>
<keyword evidence="5" id="KW-1185">Reference proteome</keyword>
<protein>
    <submittedName>
        <fullName evidence="4">RNA polymerase sigma-70 factor</fullName>
    </submittedName>
</protein>
<dbReference type="InterPro" id="IPR032710">
    <property type="entry name" value="NTF2-like_dom_sf"/>
</dbReference>
<feature type="domain" description="RNA polymerase sigma factor 70 region 4 type 2" evidence="3">
    <location>
        <begin position="110"/>
        <end position="153"/>
    </location>
</feature>
<dbReference type="SUPFAM" id="SSF54427">
    <property type="entry name" value="NTF2-like"/>
    <property type="match status" value="1"/>
</dbReference>
<dbReference type="NCBIfam" id="TIGR02937">
    <property type="entry name" value="sigma70-ECF"/>
    <property type="match status" value="1"/>
</dbReference>
<accession>A0ABT2AGG0</accession>
<comment type="subunit">
    <text evidence="1">Interacts transiently with the RNA polymerase catalytic core formed by RpoA, RpoB, RpoC and RpoZ (2 alpha, 1 beta, 1 beta' and 1 omega subunit) to form the RNA polymerase holoenzyme that can initiate transcription.</text>
</comment>
<name>A0ABT2AGG0_9BURK</name>
<feature type="domain" description="RNA polymerase sigma-70 region 2" evidence="2">
    <location>
        <begin position="7"/>
        <end position="70"/>
    </location>
</feature>
<dbReference type="NCBIfam" id="TIGR02957">
    <property type="entry name" value="SigX4"/>
    <property type="match status" value="1"/>
</dbReference>
<dbReference type="InterPro" id="IPR013324">
    <property type="entry name" value="RNA_pol_sigma_r3/r4-like"/>
</dbReference>
<dbReference type="PANTHER" id="PTHR30173">
    <property type="entry name" value="SIGMA 19 FACTOR"/>
    <property type="match status" value="1"/>
</dbReference>
<dbReference type="NCBIfam" id="NF007214">
    <property type="entry name" value="PRK09636.1"/>
    <property type="match status" value="1"/>
</dbReference>
<comment type="caution">
    <text evidence="4">The sequence shown here is derived from an EMBL/GenBank/DDBJ whole genome shotgun (WGS) entry which is preliminary data.</text>
</comment>
<sequence length="301" mass="33336">MSEIEAFSALRPRLFSIAYRMLGVRADAEDVVQDAWLRWSDPARPAVQSGEAWLVSVVTRLSIDRLRAAKLQRAHYVGEWLPEPLVGVDEHTPEDAAILASELSVALMWVLERLAPEERAAFLLRQAFEQDYGELAAVLGKSEAACRQLVHRAGERIRQDAPRFQVRRDAHRSLLERFRLAASRGDMAALRELLAEDVAIVADGGGKVASFMKVLRGGHRIANLYKAVFLRNGPKLAYRMALVNGEPGLLRYIDGQLESVQAFVSDGERITAIYAMRNPDKLATALQYASTLTPSSSTASP</sequence>
<dbReference type="InterPro" id="IPR036388">
    <property type="entry name" value="WH-like_DNA-bd_sf"/>
</dbReference>
<dbReference type="InterPro" id="IPR013325">
    <property type="entry name" value="RNA_pol_sigma_r2"/>
</dbReference>
<dbReference type="RefSeq" id="WP_258826413.1">
    <property type="nucleotide sequence ID" value="NZ_JANUHA010000002.1"/>
</dbReference>
<dbReference type="InterPro" id="IPR014303">
    <property type="entry name" value="RNA_pol_sigma-70_ECF"/>
</dbReference>